<reference evidence="2 3" key="1">
    <citation type="submission" date="2021-04" db="EMBL/GenBank/DDBJ databases">
        <authorList>
            <person name="Bliznina A."/>
        </authorList>
    </citation>
    <scope>NUCLEOTIDE SEQUENCE [LARGE SCALE GENOMIC DNA]</scope>
</reference>
<name>A0ABN7SL69_OIKDI</name>
<feature type="compositionally biased region" description="Polar residues" evidence="1">
    <location>
        <begin position="79"/>
        <end position="89"/>
    </location>
</feature>
<feature type="compositionally biased region" description="Basic and acidic residues" evidence="1">
    <location>
        <begin position="68"/>
        <end position="78"/>
    </location>
</feature>
<protein>
    <submittedName>
        <fullName evidence="2">Oidioi.mRNA.OKI2018_I69.XSR.g16806.t1.cds</fullName>
    </submittedName>
</protein>
<evidence type="ECO:0000256" key="1">
    <source>
        <dbReference type="SAM" id="MobiDB-lite"/>
    </source>
</evidence>
<keyword evidence="3" id="KW-1185">Reference proteome</keyword>
<evidence type="ECO:0000313" key="2">
    <source>
        <dbReference type="EMBL" id="CAG5100023.1"/>
    </source>
</evidence>
<sequence>MEDLRMKPKVSADWEIPTREVQEYRPKGNRMLNEVNKAAYNVSTYRKERVGNRAAAHLKKNTGQGTSKDQRYRGDRNTPRGSFDSQMNRMTDIDPNIQAYCQPLPPRGGRTSSLMSPERAAPVSLKRKKTQSEEPQSTSRPAKEPEITSPRRNSLDTSAVPPPQKRKKPLSKQNSRIKMIENAKKNVKKMNK</sequence>
<gene>
    <name evidence="2" type="ORF">OKIOD_LOCUS8364</name>
</gene>
<dbReference type="Proteomes" id="UP001158576">
    <property type="component" value="Chromosome XSR"/>
</dbReference>
<proteinExistence type="predicted"/>
<accession>A0ABN7SL69</accession>
<evidence type="ECO:0000313" key="3">
    <source>
        <dbReference type="Proteomes" id="UP001158576"/>
    </source>
</evidence>
<organism evidence="2 3">
    <name type="scientific">Oikopleura dioica</name>
    <name type="common">Tunicate</name>
    <dbReference type="NCBI Taxonomy" id="34765"/>
    <lineage>
        <taxon>Eukaryota</taxon>
        <taxon>Metazoa</taxon>
        <taxon>Chordata</taxon>
        <taxon>Tunicata</taxon>
        <taxon>Appendicularia</taxon>
        <taxon>Copelata</taxon>
        <taxon>Oikopleuridae</taxon>
        <taxon>Oikopleura</taxon>
    </lineage>
</organism>
<feature type="region of interest" description="Disordered" evidence="1">
    <location>
        <begin position="51"/>
        <end position="192"/>
    </location>
</feature>
<dbReference type="EMBL" id="OU015569">
    <property type="protein sequence ID" value="CAG5100023.1"/>
    <property type="molecule type" value="Genomic_DNA"/>
</dbReference>